<keyword evidence="6" id="KW-1185">Reference proteome</keyword>
<dbReference type="Proteomes" id="UP000010467">
    <property type="component" value="Chromosome"/>
</dbReference>
<dbReference type="OrthoDB" id="9793345at2"/>
<accession>K9ZW23</accession>
<dbReference type="PRINTS" id="PR00080">
    <property type="entry name" value="SDRFAMILY"/>
</dbReference>
<dbReference type="PRINTS" id="PR00081">
    <property type="entry name" value="GDHRDH"/>
</dbReference>
<evidence type="ECO:0000259" key="4">
    <source>
        <dbReference type="SMART" id="SM00822"/>
    </source>
</evidence>
<dbReference type="Pfam" id="PF00106">
    <property type="entry name" value="adh_short"/>
    <property type="match status" value="1"/>
</dbReference>
<evidence type="ECO:0000256" key="3">
    <source>
        <dbReference type="RuleBase" id="RU000363"/>
    </source>
</evidence>
<evidence type="ECO:0000313" key="5">
    <source>
        <dbReference type="EMBL" id="AFZ65761.1"/>
    </source>
</evidence>
<reference evidence="6" key="1">
    <citation type="submission" date="2012-03" db="EMBL/GenBank/DDBJ databases">
        <title>Complete sequence of chromosome of Deinococcus peraridilitoris DSM 19664.</title>
        <authorList>
            <person name="Lucas S."/>
            <person name="Copeland A."/>
            <person name="Lapidus A."/>
            <person name="Glavina del Rio T."/>
            <person name="Dalin E."/>
            <person name="Tice H."/>
            <person name="Bruce D."/>
            <person name="Goodwin L."/>
            <person name="Pitluck S."/>
            <person name="Peters L."/>
            <person name="Mikhailova N."/>
            <person name="Lu M."/>
            <person name="Kyrpides N."/>
            <person name="Mavromatis K."/>
            <person name="Ivanova N."/>
            <person name="Brettin T."/>
            <person name="Detter J.C."/>
            <person name="Han C."/>
            <person name="Larimer F."/>
            <person name="Land M."/>
            <person name="Hauser L."/>
            <person name="Markowitz V."/>
            <person name="Cheng J.-F."/>
            <person name="Hugenholtz P."/>
            <person name="Woyke T."/>
            <person name="Wu D."/>
            <person name="Pukall R."/>
            <person name="Steenblock K."/>
            <person name="Brambilla E."/>
            <person name="Klenk H.-P."/>
            <person name="Eisen J.A."/>
        </authorList>
    </citation>
    <scope>NUCLEOTIDE SEQUENCE [LARGE SCALE GENOMIC DNA]</scope>
    <source>
        <strain evidence="6">DSM 19664 / LMG 22246 / CIP 109416 / KR-200</strain>
    </source>
</reference>
<dbReference type="SMART" id="SM00822">
    <property type="entry name" value="PKS_KR"/>
    <property type="match status" value="1"/>
</dbReference>
<evidence type="ECO:0000313" key="6">
    <source>
        <dbReference type="Proteomes" id="UP000010467"/>
    </source>
</evidence>
<dbReference type="InterPro" id="IPR036291">
    <property type="entry name" value="NAD(P)-bd_dom_sf"/>
</dbReference>
<dbReference type="GO" id="GO:0016491">
    <property type="term" value="F:oxidoreductase activity"/>
    <property type="evidence" value="ECO:0007669"/>
    <property type="project" value="UniProtKB-KW"/>
</dbReference>
<proteinExistence type="inferred from homology"/>
<dbReference type="GO" id="GO:0016020">
    <property type="term" value="C:membrane"/>
    <property type="evidence" value="ECO:0007669"/>
    <property type="project" value="TreeGrafter"/>
</dbReference>
<dbReference type="InterPro" id="IPR002347">
    <property type="entry name" value="SDR_fam"/>
</dbReference>
<dbReference type="HOGENOM" id="CLU_010194_2_1_0"/>
<evidence type="ECO:0000256" key="2">
    <source>
        <dbReference type="ARBA" id="ARBA00023002"/>
    </source>
</evidence>
<dbReference type="STRING" id="937777.Deipe_0157"/>
<dbReference type="PANTHER" id="PTHR44196:SF1">
    <property type="entry name" value="DEHYDROGENASE_REDUCTASE SDR FAMILY MEMBER 7B"/>
    <property type="match status" value="1"/>
</dbReference>
<gene>
    <name evidence="5" type="ordered locus">Deipe_0157</name>
</gene>
<dbReference type="PANTHER" id="PTHR44196">
    <property type="entry name" value="DEHYDROGENASE/REDUCTASE SDR FAMILY MEMBER 7B"/>
    <property type="match status" value="1"/>
</dbReference>
<sequence length="261" mass="27726">MTSPRLSGPPSASLHVIVTGASSGLGRAIARDLHGRGHRLVLAARRAEQLEALAAELSPAGHRVLAVPTDVGDPESRAALIQRAQAVFGPLDVLVNNAGVGGSRGQTFWELPLQEATVDINLLALIDLTHQTLPGMVERGRGHIINVASVAGLIATEPLYSASKFGVRGFSLAVRRQLLGTGVHVSLVSPGFVRSEMTADVRFPLPGPETVAHAVAGLLQRPRREVVVPGAYRALVALERAWPRLGDLLVRQIMAQRRAPR</sequence>
<protein>
    <recommendedName>
        <fullName evidence="4">Ketoreductase domain-containing protein</fullName>
    </recommendedName>
</protein>
<comment type="similarity">
    <text evidence="1 3">Belongs to the short-chain dehydrogenases/reductases (SDR) family.</text>
</comment>
<dbReference type="PROSITE" id="PS00061">
    <property type="entry name" value="ADH_SHORT"/>
    <property type="match status" value="1"/>
</dbReference>
<feature type="domain" description="Ketoreductase" evidence="4">
    <location>
        <begin position="14"/>
        <end position="196"/>
    </location>
</feature>
<dbReference type="AlphaFoldDB" id="K9ZW23"/>
<dbReference type="EMBL" id="CP003382">
    <property type="protein sequence ID" value="AFZ65761.1"/>
    <property type="molecule type" value="Genomic_DNA"/>
</dbReference>
<dbReference type="RefSeq" id="WP_015234072.1">
    <property type="nucleotide sequence ID" value="NC_019793.1"/>
</dbReference>
<name>K9ZW23_DEIPD</name>
<dbReference type="eggNOG" id="COG4221">
    <property type="taxonomic scope" value="Bacteria"/>
</dbReference>
<dbReference type="Gene3D" id="3.40.50.720">
    <property type="entry name" value="NAD(P)-binding Rossmann-like Domain"/>
    <property type="match status" value="1"/>
</dbReference>
<dbReference type="InterPro" id="IPR020904">
    <property type="entry name" value="Sc_DH/Rdtase_CS"/>
</dbReference>
<dbReference type="SUPFAM" id="SSF51735">
    <property type="entry name" value="NAD(P)-binding Rossmann-fold domains"/>
    <property type="match status" value="1"/>
</dbReference>
<dbReference type="PATRIC" id="fig|937777.3.peg.167"/>
<organism evidence="5 6">
    <name type="scientific">Deinococcus peraridilitoris (strain DSM 19664 / LMG 22246 / CIP 109416 / KR-200)</name>
    <dbReference type="NCBI Taxonomy" id="937777"/>
    <lineage>
        <taxon>Bacteria</taxon>
        <taxon>Thermotogati</taxon>
        <taxon>Deinococcota</taxon>
        <taxon>Deinococci</taxon>
        <taxon>Deinococcales</taxon>
        <taxon>Deinococcaceae</taxon>
        <taxon>Deinococcus</taxon>
    </lineage>
</organism>
<dbReference type="InterPro" id="IPR057326">
    <property type="entry name" value="KR_dom"/>
</dbReference>
<evidence type="ECO:0000256" key="1">
    <source>
        <dbReference type="ARBA" id="ARBA00006484"/>
    </source>
</evidence>
<dbReference type="KEGG" id="dpd:Deipe_0157"/>
<keyword evidence="2" id="KW-0560">Oxidoreductase</keyword>